<sequence length="196" mass="22659">MNNRKKIIAIGLAVLIIFSGVIYAKNKTEEPETNNKFEITENINSEQSAKDEINNEKTDTDIEAETLNEVEMPKELKTDQAEEAEMENKDHSAAKIDFEKLMAAHPETKSIYEEYKVEKENIKDEENEAKKLNELKKNYYPFIMDKVKADLEAFANTKEFNLLLVNQEAVIGQKSEKEMTNIKDQTDQFIEFIKAK</sequence>
<evidence type="ECO:0000313" key="4">
    <source>
        <dbReference type="Proteomes" id="UP000006866"/>
    </source>
</evidence>
<dbReference type="Proteomes" id="UP000006866">
    <property type="component" value="Chromosome"/>
</dbReference>
<feature type="compositionally biased region" description="Basic and acidic residues" evidence="1">
    <location>
        <begin position="48"/>
        <end position="60"/>
    </location>
</feature>
<feature type="region of interest" description="Disordered" evidence="1">
    <location>
        <begin position="38"/>
        <end position="68"/>
    </location>
</feature>
<dbReference type="EMBL" id="CP002175">
    <property type="protein sequence ID" value="ADO76475.1"/>
    <property type="molecule type" value="Genomic_DNA"/>
</dbReference>
<accession>E3DN69</accession>
<keyword evidence="4" id="KW-1185">Reference proteome</keyword>
<evidence type="ECO:0000256" key="2">
    <source>
        <dbReference type="SAM" id="SignalP"/>
    </source>
</evidence>
<reference evidence="4" key="1">
    <citation type="submission" date="2010-10" db="EMBL/GenBank/DDBJ databases">
        <title>The complete genome of Halanaerobium praevalens DSM 2228.</title>
        <authorList>
            <consortium name="US DOE Joint Genome Institute (JGI-PGF)"/>
            <person name="Lucas S."/>
            <person name="Copeland A."/>
            <person name="Lapidus A."/>
            <person name="Glavina del Rio T."/>
            <person name="Dalin E."/>
            <person name="Tice H."/>
            <person name="Bruce D."/>
            <person name="Goodwin L."/>
            <person name="Pitluck S."/>
            <person name="Kyrpides N."/>
            <person name="Mavromatis K."/>
            <person name="Ivanova N."/>
            <person name="Ovchinnikova G."/>
            <person name="Chertkov O."/>
            <person name="Detter J.C."/>
            <person name="Han C."/>
            <person name="Larimer F."/>
            <person name="Land M."/>
            <person name="Hauser L."/>
            <person name="Markowitz V."/>
            <person name="Cheng J.-F."/>
            <person name="Hugenholtz P."/>
            <person name="Woyke T."/>
            <person name="Wu D."/>
            <person name="Tindall B."/>
            <person name="Pomrenke H.G."/>
            <person name="Brambilla E."/>
            <person name="Klenk H.-P."/>
            <person name="Eisen J.A."/>
        </authorList>
    </citation>
    <scope>NUCLEOTIDE SEQUENCE [LARGE SCALE GENOMIC DNA]</scope>
    <source>
        <strain evidence="4">ATCC 33744 / DSM 2228 / GSL</strain>
    </source>
</reference>
<dbReference type="HOGENOM" id="CLU_1388552_0_0_9"/>
<feature type="signal peptide" evidence="2">
    <location>
        <begin position="1"/>
        <end position="24"/>
    </location>
</feature>
<dbReference type="OrthoDB" id="9865755at2"/>
<evidence type="ECO:0000313" key="3">
    <source>
        <dbReference type="EMBL" id="ADO76475.1"/>
    </source>
</evidence>
<dbReference type="RefSeq" id="WP_014552508.1">
    <property type="nucleotide sequence ID" value="NC_017455.1"/>
</dbReference>
<feature type="chain" id="PRO_5039461685" description="Outer membrane chaperone Skp (OmpH)" evidence="2">
    <location>
        <begin position="25"/>
        <end position="196"/>
    </location>
</feature>
<name>E3DN69_HALPG</name>
<proteinExistence type="predicted"/>
<dbReference type="AlphaFoldDB" id="E3DN69"/>
<organism evidence="3 4">
    <name type="scientific">Halanaerobium praevalens (strain ATCC 33744 / DSM 2228 / GSL)</name>
    <dbReference type="NCBI Taxonomy" id="572479"/>
    <lineage>
        <taxon>Bacteria</taxon>
        <taxon>Bacillati</taxon>
        <taxon>Bacillota</taxon>
        <taxon>Clostridia</taxon>
        <taxon>Halanaerobiales</taxon>
        <taxon>Halanaerobiaceae</taxon>
        <taxon>Halanaerobium</taxon>
    </lineage>
</organism>
<keyword evidence="2" id="KW-0732">Signal</keyword>
<reference evidence="3 4" key="2">
    <citation type="journal article" date="2011" name="Stand. Genomic Sci.">
        <title>Complete genome sequence of the extremely halophilic Halanaerobium praevalens type strain (GSL).</title>
        <authorList>
            <person name="Ivanova N."/>
            <person name="Sikorski J."/>
            <person name="Chertkov O."/>
            <person name="Nolan M."/>
            <person name="Lucas S."/>
            <person name="Hammon N."/>
            <person name="Deshpande S."/>
            <person name="Cheng J.F."/>
            <person name="Tapia R."/>
            <person name="Han C."/>
            <person name="Goodwin L."/>
            <person name="Pitluck S."/>
            <person name="Huntemann M."/>
            <person name="Liolios K."/>
            <person name="Pagani I."/>
            <person name="Mavromatis K."/>
            <person name="Ovchinikova G."/>
            <person name="Pati A."/>
            <person name="Chen A."/>
            <person name="Palaniappan K."/>
            <person name="Land M."/>
            <person name="Hauser L."/>
            <person name="Brambilla E.M."/>
            <person name="Kannan K.P."/>
            <person name="Rohde M."/>
            <person name="Tindall B.J."/>
            <person name="Goker M."/>
            <person name="Detter J.C."/>
            <person name="Woyke T."/>
            <person name="Bristow J."/>
            <person name="Eisen J.A."/>
            <person name="Markowitz V."/>
            <person name="Hugenholtz P."/>
            <person name="Kyrpides N.C."/>
            <person name="Klenk H.P."/>
            <person name="Lapidus A."/>
        </authorList>
    </citation>
    <scope>NUCLEOTIDE SEQUENCE [LARGE SCALE GENOMIC DNA]</scope>
    <source>
        <strain evidence="4">ATCC 33744 / DSM 2228 / GSL</strain>
    </source>
</reference>
<evidence type="ECO:0000256" key="1">
    <source>
        <dbReference type="SAM" id="MobiDB-lite"/>
    </source>
</evidence>
<protein>
    <recommendedName>
        <fullName evidence="5">Outer membrane chaperone Skp (OmpH)</fullName>
    </recommendedName>
</protein>
<dbReference type="KEGG" id="hpk:Hprae_0318"/>
<gene>
    <name evidence="3" type="ordered locus">Hprae_0318</name>
</gene>
<dbReference type="PATRIC" id="fig|572479.3.peg.321"/>
<evidence type="ECO:0008006" key="5">
    <source>
        <dbReference type="Google" id="ProtNLM"/>
    </source>
</evidence>